<dbReference type="Pfam" id="PF00078">
    <property type="entry name" value="RVT_1"/>
    <property type="match status" value="1"/>
</dbReference>
<keyword evidence="6" id="KW-0255">Endonuclease</keyword>
<dbReference type="FunFam" id="3.30.70.270:FF:000020">
    <property type="entry name" value="Transposon Tf2-6 polyprotein-like Protein"/>
    <property type="match status" value="1"/>
</dbReference>
<dbReference type="EC" id="2.7.7.49" evidence="1"/>
<dbReference type="FunFam" id="3.10.20.370:FF:000001">
    <property type="entry name" value="Retrovirus-related Pol polyprotein from transposon 17.6-like protein"/>
    <property type="match status" value="1"/>
</dbReference>
<dbReference type="GO" id="GO:0042575">
    <property type="term" value="C:DNA polymerase complex"/>
    <property type="evidence" value="ECO:0007669"/>
    <property type="project" value="UniProtKB-ARBA"/>
</dbReference>
<sequence length="894" mass="100966">MEINGCDLLLGNDALRQLERIQIDYRTDEPQMHLGKDDLDVVETPLELEGKIRNRKSRCIPAYSMMSVAVDIPSHGASNNRLLEPSAKFMLNKGLSFGRLLVPAESCSSDTINVPLVNFSNKKQWIPKGIVLGTVVAVTTPVVNVDNEAHPGKNFDFDSVINKHLSPQDRAAVRNLLQRYHKCFAESNHELGCSNLVQHRIHTGDHPPIHQAPYPSAHKQRNVIQEQVGGMLNDDVIELSNSPWAAPVVLVKKPDGTWRFCVDYRKLNSVTTKDVYPLPRIEDALSRMDGSRYFTILDMQSGYWQVAMSEEDRLKTAFVTADGLYHFKVMPFGLTNAPATFQRMMDVLLAGLKWNSCLVYLDDIVVFSKSIEEHLVRLEAVLKCLLSVNLKLKLKKCSFLATELKVLGYIVSAGGISPNPEKIAAIQNFPIPLSVRELQSFVGLCSYYRRFIKGFAELARPLTNLTKSNQPFCWGEEQQHSFEALKERLLAPPILAHPNYGLPFEIHTDASGYGVGAILVQRQDDQERVISYVSRLMSSAELNYSVSEKECLALVWAVDKFKTYIWGNKARILTDHHALCWLLKKRNLAGRLARWSLQLQDLDLEIVHRSGKLHHDADALSRQPTGPPEEEPGIPMLLLPSPPSCDVAQAQQLSAWWGPIRRALAESNPTRRTRRLIRNFKLKGGVLFRRCLRDGRALTLLCIPPSLVKDVITNCHEATTAGHLGEKRTLDKIRLRYFWPKMSKQVIQHVRSCVECQMRKRPLGRPAGLLTSIDSNRPFERIGIDLIGPFPQSTTKNKHIIVAVDYFTKWVIVKAVPRATTEELVEFFVKRIVLQHGAPTFLISDRGRCFKADFMAKLLKAFETNHLLTMPIIPNAMAKLNDSTIPLPKCWPCM</sequence>
<dbReference type="InterPro" id="IPR050951">
    <property type="entry name" value="Retrovirus_Pol_polyprotein"/>
</dbReference>
<keyword evidence="8" id="KW-0695">RNA-directed DNA polymerase</keyword>
<dbReference type="InterPro" id="IPR000477">
    <property type="entry name" value="RT_dom"/>
</dbReference>
<dbReference type="AlphaFoldDB" id="A0A8J2RGF9"/>
<evidence type="ECO:0000256" key="3">
    <source>
        <dbReference type="ARBA" id="ARBA00022679"/>
    </source>
</evidence>
<dbReference type="InterPro" id="IPR041373">
    <property type="entry name" value="RT_RNaseH"/>
</dbReference>
<dbReference type="Proteomes" id="UP000789390">
    <property type="component" value="Unassembled WGS sequence"/>
</dbReference>
<dbReference type="PROSITE" id="PS50994">
    <property type="entry name" value="INTEGRASE"/>
    <property type="match status" value="1"/>
</dbReference>
<dbReference type="CDD" id="cd01647">
    <property type="entry name" value="RT_LTR"/>
    <property type="match status" value="1"/>
</dbReference>
<dbReference type="InterPro" id="IPR001584">
    <property type="entry name" value="Integrase_cat-core"/>
</dbReference>
<keyword evidence="5" id="KW-0540">Nuclease</keyword>
<comment type="caution">
    <text evidence="11">The sequence shown here is derived from an EMBL/GenBank/DDBJ whole genome shotgun (WGS) entry which is preliminary data.</text>
</comment>
<keyword evidence="12" id="KW-1185">Reference proteome</keyword>
<dbReference type="InterPro" id="IPR012337">
    <property type="entry name" value="RNaseH-like_sf"/>
</dbReference>
<organism evidence="11 12">
    <name type="scientific">Daphnia galeata</name>
    <dbReference type="NCBI Taxonomy" id="27404"/>
    <lineage>
        <taxon>Eukaryota</taxon>
        <taxon>Metazoa</taxon>
        <taxon>Ecdysozoa</taxon>
        <taxon>Arthropoda</taxon>
        <taxon>Crustacea</taxon>
        <taxon>Branchiopoda</taxon>
        <taxon>Diplostraca</taxon>
        <taxon>Cladocera</taxon>
        <taxon>Anomopoda</taxon>
        <taxon>Daphniidae</taxon>
        <taxon>Daphnia</taxon>
    </lineage>
</organism>
<dbReference type="PANTHER" id="PTHR37984">
    <property type="entry name" value="PROTEIN CBG26694"/>
    <property type="match status" value="1"/>
</dbReference>
<dbReference type="SUPFAM" id="SSF56672">
    <property type="entry name" value="DNA/RNA polymerases"/>
    <property type="match status" value="1"/>
</dbReference>
<evidence type="ECO:0000256" key="4">
    <source>
        <dbReference type="ARBA" id="ARBA00022695"/>
    </source>
</evidence>
<dbReference type="Pfam" id="PF17917">
    <property type="entry name" value="RT_RNaseH"/>
    <property type="match status" value="1"/>
</dbReference>
<dbReference type="GO" id="GO:0003964">
    <property type="term" value="F:RNA-directed DNA polymerase activity"/>
    <property type="evidence" value="ECO:0007669"/>
    <property type="project" value="UniProtKB-KW"/>
</dbReference>
<dbReference type="Gene3D" id="3.30.420.10">
    <property type="entry name" value="Ribonuclease H-like superfamily/Ribonuclease H"/>
    <property type="match status" value="1"/>
</dbReference>
<reference evidence="11" key="1">
    <citation type="submission" date="2021-11" db="EMBL/GenBank/DDBJ databases">
        <authorList>
            <person name="Schell T."/>
        </authorList>
    </citation>
    <scope>NUCLEOTIDE SEQUENCE</scope>
    <source>
        <strain evidence="11">M5</strain>
    </source>
</reference>
<dbReference type="InterPro" id="IPR036397">
    <property type="entry name" value="RNaseH_sf"/>
</dbReference>
<feature type="domain" description="Reverse transcriptase" evidence="9">
    <location>
        <begin position="232"/>
        <end position="411"/>
    </location>
</feature>
<keyword evidence="2" id="KW-0645">Protease</keyword>
<dbReference type="InterPro" id="IPR043502">
    <property type="entry name" value="DNA/RNA_pol_sf"/>
</dbReference>
<protein>
    <recommendedName>
        <fullName evidence="1">RNA-directed DNA polymerase</fullName>
        <ecNumber evidence="1">2.7.7.49</ecNumber>
    </recommendedName>
</protein>
<proteinExistence type="predicted"/>
<dbReference type="OrthoDB" id="6382106at2759"/>
<evidence type="ECO:0000256" key="2">
    <source>
        <dbReference type="ARBA" id="ARBA00022670"/>
    </source>
</evidence>
<dbReference type="Pfam" id="PF00665">
    <property type="entry name" value="rve"/>
    <property type="match status" value="1"/>
</dbReference>
<dbReference type="Gene3D" id="1.10.340.70">
    <property type="match status" value="1"/>
</dbReference>
<dbReference type="FunFam" id="1.10.340.70:FF:000001">
    <property type="entry name" value="Retrovirus-related Pol polyprotein from transposon gypsy-like Protein"/>
    <property type="match status" value="1"/>
</dbReference>
<feature type="domain" description="Integrase catalytic" evidence="10">
    <location>
        <begin position="774"/>
        <end position="894"/>
    </location>
</feature>
<evidence type="ECO:0000313" key="11">
    <source>
        <dbReference type="EMBL" id="CAH0098669.1"/>
    </source>
</evidence>
<dbReference type="GO" id="GO:0006508">
    <property type="term" value="P:proteolysis"/>
    <property type="evidence" value="ECO:0007669"/>
    <property type="project" value="UniProtKB-KW"/>
</dbReference>
<dbReference type="Gene3D" id="3.10.10.10">
    <property type="entry name" value="HIV Type 1 Reverse Transcriptase, subunit A, domain 1"/>
    <property type="match status" value="1"/>
</dbReference>
<evidence type="ECO:0000256" key="1">
    <source>
        <dbReference type="ARBA" id="ARBA00012493"/>
    </source>
</evidence>
<keyword evidence="3" id="KW-0808">Transferase</keyword>
<dbReference type="GO" id="GO:0015074">
    <property type="term" value="P:DNA integration"/>
    <property type="evidence" value="ECO:0007669"/>
    <property type="project" value="InterPro"/>
</dbReference>
<dbReference type="GO" id="GO:0008233">
    <property type="term" value="F:peptidase activity"/>
    <property type="evidence" value="ECO:0007669"/>
    <property type="project" value="UniProtKB-KW"/>
</dbReference>
<evidence type="ECO:0000256" key="5">
    <source>
        <dbReference type="ARBA" id="ARBA00022722"/>
    </source>
</evidence>
<dbReference type="GO" id="GO:0004519">
    <property type="term" value="F:endonuclease activity"/>
    <property type="evidence" value="ECO:0007669"/>
    <property type="project" value="UniProtKB-KW"/>
</dbReference>
<dbReference type="InterPro" id="IPR041588">
    <property type="entry name" value="Integrase_H2C2"/>
</dbReference>
<dbReference type="PANTHER" id="PTHR37984:SF5">
    <property type="entry name" value="PROTEIN NYNRIN-LIKE"/>
    <property type="match status" value="1"/>
</dbReference>
<dbReference type="CDD" id="cd09274">
    <property type="entry name" value="RNase_HI_RT_Ty3"/>
    <property type="match status" value="1"/>
</dbReference>
<dbReference type="Pfam" id="PF17921">
    <property type="entry name" value="Integrase_H2C2"/>
    <property type="match status" value="1"/>
</dbReference>
<evidence type="ECO:0000259" key="10">
    <source>
        <dbReference type="PROSITE" id="PS50994"/>
    </source>
</evidence>
<keyword evidence="7" id="KW-0378">Hydrolase</keyword>
<dbReference type="GO" id="GO:0003676">
    <property type="term" value="F:nucleic acid binding"/>
    <property type="evidence" value="ECO:0007669"/>
    <property type="project" value="InterPro"/>
</dbReference>
<evidence type="ECO:0000313" key="12">
    <source>
        <dbReference type="Proteomes" id="UP000789390"/>
    </source>
</evidence>
<evidence type="ECO:0000256" key="6">
    <source>
        <dbReference type="ARBA" id="ARBA00022759"/>
    </source>
</evidence>
<dbReference type="FunFam" id="3.10.10.10:FF:000007">
    <property type="entry name" value="Retrovirus-related Pol polyprotein from transposon 17.6-like Protein"/>
    <property type="match status" value="1"/>
</dbReference>
<name>A0A8J2RGF9_9CRUS</name>
<dbReference type="InterPro" id="IPR043128">
    <property type="entry name" value="Rev_trsase/Diguanyl_cyclase"/>
</dbReference>
<evidence type="ECO:0000256" key="8">
    <source>
        <dbReference type="ARBA" id="ARBA00022918"/>
    </source>
</evidence>
<evidence type="ECO:0000259" key="9">
    <source>
        <dbReference type="PROSITE" id="PS50878"/>
    </source>
</evidence>
<dbReference type="Gene3D" id="3.30.70.270">
    <property type="match status" value="2"/>
</dbReference>
<dbReference type="SUPFAM" id="SSF53098">
    <property type="entry name" value="Ribonuclease H-like"/>
    <property type="match status" value="1"/>
</dbReference>
<dbReference type="EMBL" id="CAKKLH010000005">
    <property type="protein sequence ID" value="CAH0098669.1"/>
    <property type="molecule type" value="Genomic_DNA"/>
</dbReference>
<dbReference type="PROSITE" id="PS50878">
    <property type="entry name" value="RT_POL"/>
    <property type="match status" value="1"/>
</dbReference>
<evidence type="ECO:0000256" key="7">
    <source>
        <dbReference type="ARBA" id="ARBA00022801"/>
    </source>
</evidence>
<accession>A0A8J2RGF9</accession>
<gene>
    <name evidence="11" type="ORF">DGAL_LOCUS755</name>
</gene>
<keyword evidence="4" id="KW-0548">Nucleotidyltransferase</keyword>